<gene>
    <name evidence="2" type="ORF">P3T76_010675</name>
</gene>
<organism evidence="2 3">
    <name type="scientific">Phytophthora citrophthora</name>
    <dbReference type="NCBI Taxonomy" id="4793"/>
    <lineage>
        <taxon>Eukaryota</taxon>
        <taxon>Sar</taxon>
        <taxon>Stramenopiles</taxon>
        <taxon>Oomycota</taxon>
        <taxon>Peronosporomycetes</taxon>
        <taxon>Peronosporales</taxon>
        <taxon>Peronosporaceae</taxon>
        <taxon>Phytophthora</taxon>
    </lineage>
</organism>
<accession>A0AAD9LGC2</accession>
<keyword evidence="3" id="KW-1185">Reference proteome</keyword>
<proteinExistence type="predicted"/>
<dbReference type="AlphaFoldDB" id="A0AAD9LGC2"/>
<evidence type="ECO:0000313" key="2">
    <source>
        <dbReference type="EMBL" id="KAK1935450.1"/>
    </source>
</evidence>
<feature type="region of interest" description="Disordered" evidence="1">
    <location>
        <begin position="1"/>
        <end position="20"/>
    </location>
</feature>
<reference evidence="2" key="1">
    <citation type="submission" date="2023-08" db="EMBL/GenBank/DDBJ databases">
        <title>Reference Genome Resource for the Citrus Pathogen Phytophthora citrophthora.</title>
        <authorList>
            <person name="Moller H."/>
            <person name="Coetzee B."/>
            <person name="Rose L.J."/>
            <person name="Van Niekerk J.M."/>
        </authorList>
    </citation>
    <scope>NUCLEOTIDE SEQUENCE</scope>
    <source>
        <strain evidence="2">STE-U-9442</strain>
    </source>
</reference>
<dbReference type="EMBL" id="JASMQC010000023">
    <property type="protein sequence ID" value="KAK1935450.1"/>
    <property type="molecule type" value="Genomic_DNA"/>
</dbReference>
<comment type="caution">
    <text evidence="2">The sequence shown here is derived from an EMBL/GenBank/DDBJ whole genome shotgun (WGS) entry which is preliminary data.</text>
</comment>
<protein>
    <submittedName>
        <fullName evidence="2">Uncharacterized protein</fullName>
    </submittedName>
</protein>
<evidence type="ECO:0000256" key="1">
    <source>
        <dbReference type="SAM" id="MobiDB-lite"/>
    </source>
</evidence>
<name>A0AAD9LGC2_9STRA</name>
<feature type="compositionally biased region" description="Basic residues" evidence="1">
    <location>
        <begin position="1"/>
        <end position="10"/>
    </location>
</feature>
<sequence length="105" mass="11528">MEKVGGRHPRREAGNNDAVVATGETFRQALEHLAAQERMDLLCEAPTVDDIEGQLQRVHSSSSLRLDGVGYDITRRSLPSFYWSCTQHSSTARGINKCLKAGSLA</sequence>
<dbReference type="Proteomes" id="UP001259832">
    <property type="component" value="Unassembled WGS sequence"/>
</dbReference>
<evidence type="ECO:0000313" key="3">
    <source>
        <dbReference type="Proteomes" id="UP001259832"/>
    </source>
</evidence>